<evidence type="ECO:0000313" key="3">
    <source>
        <dbReference type="Proteomes" id="UP001493487"/>
    </source>
</evidence>
<dbReference type="Pfam" id="PF13280">
    <property type="entry name" value="WYL"/>
    <property type="match status" value="1"/>
</dbReference>
<dbReference type="PANTHER" id="PTHR34580">
    <property type="match status" value="1"/>
</dbReference>
<protein>
    <submittedName>
        <fullName evidence="2">WYL domain-containing protein</fullName>
    </submittedName>
</protein>
<keyword evidence="3" id="KW-1185">Reference proteome</keyword>
<feature type="domain" description="WYL" evidence="1">
    <location>
        <begin position="133"/>
        <end position="192"/>
    </location>
</feature>
<gene>
    <name evidence="2" type="ORF">QJS35_10750</name>
</gene>
<evidence type="ECO:0000313" key="2">
    <source>
        <dbReference type="EMBL" id="MEQ4482875.1"/>
    </source>
</evidence>
<sequence length="294" mass="34154">MSNTHRISWIDTQIRGGRYPNAVTIAERFSISPRQASRDLEYLRDTMCAPLAYSHERKGYFYDGRSFAVANLFMTEEQRKTLAYLAEQYKRMEYGHATHLARLFSRLVGDGVDEEPSAAIPIFPVEPAILSRFDVLSDAIREHRKVRIRYGISRDDTVEVLLSPYKIYVYRKENYVAGYCEPEREIRIFRLAELWDTIPSEQVYDLAPLLGRAEIVPYLTDEVNIAIIRFNVSPYGKMLGLRTEETMPGTYRVEYLDKDHLIAKLFACPSGFEIVSPRWLHNLVVNRVRRMVGQ</sequence>
<dbReference type="EMBL" id="JASKHM010000005">
    <property type="protein sequence ID" value="MEQ4482875.1"/>
    <property type="molecule type" value="Genomic_DNA"/>
</dbReference>
<name>A0ABV1KSC4_9BACL</name>
<proteinExistence type="predicted"/>
<dbReference type="RefSeq" id="WP_232185577.1">
    <property type="nucleotide sequence ID" value="NZ_JAIOAP010000005.1"/>
</dbReference>
<comment type="caution">
    <text evidence="2">The sequence shown here is derived from an EMBL/GenBank/DDBJ whole genome shotgun (WGS) entry which is preliminary data.</text>
</comment>
<dbReference type="PROSITE" id="PS52050">
    <property type="entry name" value="WYL"/>
    <property type="match status" value="1"/>
</dbReference>
<dbReference type="InterPro" id="IPR051534">
    <property type="entry name" value="CBASS_pafABC_assoc_protein"/>
</dbReference>
<reference evidence="2 3" key="1">
    <citation type="journal article" date="2023" name="Genome Announc.">
        <title>Pan-Genome Analyses of the Genus Cohnella and Proposal of the Novel Species Cohnella silvisoli sp. nov., Isolated from Forest Soil.</title>
        <authorList>
            <person name="Wang C."/>
            <person name="Mao L."/>
            <person name="Bao G."/>
            <person name="Zhu H."/>
        </authorList>
    </citation>
    <scope>NUCLEOTIDE SEQUENCE [LARGE SCALE GENOMIC DNA]</scope>
    <source>
        <strain evidence="2 3">NL03-T5-1</strain>
    </source>
</reference>
<dbReference type="InterPro" id="IPR026881">
    <property type="entry name" value="WYL_dom"/>
</dbReference>
<dbReference type="Proteomes" id="UP001493487">
    <property type="component" value="Unassembled WGS sequence"/>
</dbReference>
<evidence type="ECO:0000259" key="1">
    <source>
        <dbReference type="Pfam" id="PF13280"/>
    </source>
</evidence>
<accession>A0ABV1KSC4</accession>
<organism evidence="2 3">
    <name type="scientific">Cohnella silvisoli</name>
    <dbReference type="NCBI Taxonomy" id="2873699"/>
    <lineage>
        <taxon>Bacteria</taxon>
        <taxon>Bacillati</taxon>
        <taxon>Bacillota</taxon>
        <taxon>Bacilli</taxon>
        <taxon>Bacillales</taxon>
        <taxon>Paenibacillaceae</taxon>
        <taxon>Cohnella</taxon>
    </lineage>
</organism>
<dbReference type="PANTHER" id="PTHR34580:SF9">
    <property type="entry name" value="SLL5097 PROTEIN"/>
    <property type="match status" value="1"/>
</dbReference>